<evidence type="ECO:0000313" key="3">
    <source>
        <dbReference type="Proteomes" id="UP001295444"/>
    </source>
</evidence>
<gene>
    <name evidence="2" type="ORF">PECUL_23A008193</name>
</gene>
<proteinExistence type="predicted"/>
<evidence type="ECO:0000313" key="2">
    <source>
        <dbReference type="EMBL" id="CAH2281981.1"/>
    </source>
</evidence>
<accession>A0AAD1RW35</accession>
<keyword evidence="3" id="KW-1185">Reference proteome</keyword>
<evidence type="ECO:0000256" key="1">
    <source>
        <dbReference type="SAM" id="MobiDB-lite"/>
    </source>
</evidence>
<protein>
    <submittedName>
        <fullName evidence="2">Uncharacterized protein</fullName>
    </submittedName>
</protein>
<name>A0AAD1RW35_PELCU</name>
<organism evidence="2 3">
    <name type="scientific">Pelobates cultripes</name>
    <name type="common">Western spadefoot toad</name>
    <dbReference type="NCBI Taxonomy" id="61616"/>
    <lineage>
        <taxon>Eukaryota</taxon>
        <taxon>Metazoa</taxon>
        <taxon>Chordata</taxon>
        <taxon>Craniata</taxon>
        <taxon>Vertebrata</taxon>
        <taxon>Euteleostomi</taxon>
        <taxon>Amphibia</taxon>
        <taxon>Batrachia</taxon>
        <taxon>Anura</taxon>
        <taxon>Pelobatoidea</taxon>
        <taxon>Pelobatidae</taxon>
        <taxon>Pelobates</taxon>
    </lineage>
</organism>
<dbReference type="Proteomes" id="UP001295444">
    <property type="component" value="Chromosome 04"/>
</dbReference>
<dbReference type="AlphaFoldDB" id="A0AAD1RW35"/>
<reference evidence="2" key="1">
    <citation type="submission" date="2022-03" db="EMBL/GenBank/DDBJ databases">
        <authorList>
            <person name="Alioto T."/>
            <person name="Alioto T."/>
            <person name="Gomez Garrido J."/>
        </authorList>
    </citation>
    <scope>NUCLEOTIDE SEQUENCE</scope>
</reference>
<dbReference type="EMBL" id="OW240915">
    <property type="protein sequence ID" value="CAH2281981.1"/>
    <property type="molecule type" value="Genomic_DNA"/>
</dbReference>
<feature type="region of interest" description="Disordered" evidence="1">
    <location>
        <begin position="93"/>
        <end position="114"/>
    </location>
</feature>
<sequence>MQGVPQEASQHGMSNKMAVATCQLGADSISQLEKLFADIWSKISRQLQRQDSQRLQAQSHWNHLLHLRWRKAAPDIRCPLPRRRCPGHWKIRKTRHNLPTGPSQSHHRPGPPVEAKWTGGAIDATVSSISMLQIDVPVASTWDLVPDDHLAEASI</sequence>